<accession>A0A3B0RK83</accession>
<reference evidence="1" key="1">
    <citation type="submission" date="2018-06" db="EMBL/GenBank/DDBJ databases">
        <authorList>
            <person name="Zhirakovskaya E."/>
        </authorList>
    </citation>
    <scope>NUCLEOTIDE SEQUENCE</scope>
</reference>
<gene>
    <name evidence="1" type="ORF">MNBD_ALPHA06-1750</name>
</gene>
<proteinExistence type="predicted"/>
<dbReference type="InterPro" id="IPR049860">
    <property type="entry name" value="Holdfast_HfaD"/>
</dbReference>
<dbReference type="AlphaFoldDB" id="A0A3B0RK83"/>
<protein>
    <submittedName>
        <fullName evidence="1">Uncharacterized protein</fullName>
    </submittedName>
</protein>
<name>A0A3B0RK83_9ZZZZ</name>
<sequence length="404" mass="40078">MILSAPAFADGTNDGVIENVQLNTNPFLASLNVTVGDVVDAAGQVTALGNTLNVEIDTSSATVINNQTVNASGFAESVVNVGLVSWQATSSATTIGNSATITTCCDALDVNSVQYTEVGTSMGAVSNLNVSDWAATVSTSALATGNAIEATTWTGASLNTFIDQTNNSQVTSEAFLDGGGQIGVNAVIASTAIANTGLVGGEQTTTLTKIDQLSYGPEVTATGGIGGAFTPDVEDTVVAVTATGNNLVIENSYGFVSSDVFQDNTATITAQTDINVNTWFGSNSATSYAVGNSNFNSNVGSDILIDNVQFNAGGGVTAITNFNGGNAGGVGDYDGQVISSAAFGNAFSAYNCGACGGGISGTNFQNNSASITSTTSINSGSGGSVIGTATAIGNTATFRSGGGG</sequence>
<dbReference type="NCBIfam" id="NF037936">
    <property type="entry name" value="holdfast_HfaD"/>
    <property type="match status" value="1"/>
</dbReference>
<dbReference type="EMBL" id="UOEE01000174">
    <property type="protein sequence ID" value="VAV93884.1"/>
    <property type="molecule type" value="Genomic_DNA"/>
</dbReference>
<evidence type="ECO:0000313" key="1">
    <source>
        <dbReference type="EMBL" id="VAV93884.1"/>
    </source>
</evidence>
<organism evidence="1">
    <name type="scientific">hydrothermal vent metagenome</name>
    <dbReference type="NCBI Taxonomy" id="652676"/>
    <lineage>
        <taxon>unclassified sequences</taxon>
        <taxon>metagenomes</taxon>
        <taxon>ecological metagenomes</taxon>
    </lineage>
</organism>